<proteinExistence type="predicted"/>
<reference evidence="2" key="2">
    <citation type="journal article" date="2023" name="Food Microbiol.">
        <title>Evaluation of the fermentation potential of lactic acid bacteria isolated from herbs, fruits and vegetables as starter cultures in nut-based milk alternatives.</title>
        <authorList>
            <person name="Huang W."/>
            <person name="Dong A."/>
            <person name="Pham H.T."/>
            <person name="Zhou C."/>
            <person name="Huo Z."/>
            <person name="Watjen A.P."/>
            <person name="Prakash S."/>
            <person name="Bang-Berthelsen C.H."/>
            <person name="Turner M.S."/>
        </authorList>
    </citation>
    <scope>NUCLEOTIDE SEQUENCE</scope>
    <source>
        <strain evidence="2">3</strain>
    </source>
</reference>
<gene>
    <name evidence="2" type="ORF">OGZ51_12265</name>
</gene>
<dbReference type="Proteomes" id="UP001152614">
    <property type="component" value="Unassembled WGS sequence"/>
</dbReference>
<evidence type="ECO:0000313" key="3">
    <source>
        <dbReference type="Proteomes" id="UP001152614"/>
    </source>
</evidence>
<evidence type="ECO:0000313" key="2">
    <source>
        <dbReference type="EMBL" id="MDG4984919.1"/>
    </source>
</evidence>
<protein>
    <submittedName>
        <fullName evidence="2">Uncharacterized protein</fullName>
    </submittedName>
</protein>
<reference evidence="2" key="1">
    <citation type="submission" date="2022-10" db="EMBL/GenBank/DDBJ databases">
        <authorList>
            <person name="Turner M.S."/>
            <person name="Huang W."/>
        </authorList>
    </citation>
    <scope>NUCLEOTIDE SEQUENCE</scope>
    <source>
        <strain evidence="2">3</strain>
    </source>
</reference>
<sequence>MARKTAKQMREEEEQLLASLSKSENTPNIEESEPALFSNIEHAKKMKNASYEEIKEFYQKNGIGKQGTFYLSAPLMKLFRTKVTAEDTKIAEVIRELLIEHYFTEEELRAVFEAEEKIL</sequence>
<evidence type="ECO:0000256" key="1">
    <source>
        <dbReference type="SAM" id="MobiDB-lite"/>
    </source>
</evidence>
<comment type="caution">
    <text evidence="2">The sequence shown here is derived from an EMBL/GenBank/DDBJ whole genome shotgun (WGS) entry which is preliminary data.</text>
</comment>
<organism evidence="2 3">
    <name type="scientific">Lactococcus lactis</name>
    <dbReference type="NCBI Taxonomy" id="1358"/>
    <lineage>
        <taxon>Bacteria</taxon>
        <taxon>Bacillati</taxon>
        <taxon>Bacillota</taxon>
        <taxon>Bacilli</taxon>
        <taxon>Lactobacillales</taxon>
        <taxon>Streptococcaceae</taxon>
        <taxon>Lactococcus</taxon>
    </lineage>
</organism>
<feature type="compositionally biased region" description="Polar residues" evidence="1">
    <location>
        <begin position="18"/>
        <end position="29"/>
    </location>
</feature>
<dbReference type="EMBL" id="JAOWLY010000016">
    <property type="protein sequence ID" value="MDG4984919.1"/>
    <property type="molecule type" value="Genomic_DNA"/>
</dbReference>
<accession>A0A9X4SAJ4</accession>
<dbReference type="RefSeq" id="WP_278229341.1">
    <property type="nucleotide sequence ID" value="NZ_JAOWLY010000016.1"/>
</dbReference>
<feature type="region of interest" description="Disordered" evidence="1">
    <location>
        <begin position="1"/>
        <end position="34"/>
    </location>
</feature>
<name>A0A9X4SAJ4_9LACT</name>
<dbReference type="AlphaFoldDB" id="A0A9X4SAJ4"/>